<comment type="caution">
    <text evidence="1">The sequence shown here is derived from an EMBL/GenBank/DDBJ whole genome shotgun (WGS) entry which is preliminary data.</text>
</comment>
<accession>A0AAV2BAA3</accession>
<dbReference type="AlphaFoldDB" id="A0AAV2BAA3"/>
<dbReference type="EMBL" id="CAXIEN010000316">
    <property type="protein sequence ID" value="CAL1292899.1"/>
    <property type="molecule type" value="Genomic_DNA"/>
</dbReference>
<reference evidence="1 2" key="1">
    <citation type="submission" date="2024-04" db="EMBL/GenBank/DDBJ databases">
        <authorList>
            <person name="Rising A."/>
            <person name="Reimegard J."/>
            <person name="Sonavane S."/>
            <person name="Akerstrom W."/>
            <person name="Nylinder S."/>
            <person name="Hedman E."/>
            <person name="Kallberg Y."/>
        </authorList>
    </citation>
    <scope>NUCLEOTIDE SEQUENCE [LARGE SCALE GENOMIC DNA]</scope>
</reference>
<sequence length="42" mass="4747">MIGRKKESLLIFYFKGRRTNLNKRDSKDCSAKDCPIIASNGA</sequence>
<protein>
    <submittedName>
        <fullName evidence="1">Uncharacterized protein</fullName>
    </submittedName>
</protein>
<name>A0AAV2BAA3_9ARAC</name>
<evidence type="ECO:0000313" key="1">
    <source>
        <dbReference type="EMBL" id="CAL1292899.1"/>
    </source>
</evidence>
<dbReference type="Proteomes" id="UP001497382">
    <property type="component" value="Unassembled WGS sequence"/>
</dbReference>
<proteinExistence type="predicted"/>
<keyword evidence="2" id="KW-1185">Reference proteome</keyword>
<organism evidence="1 2">
    <name type="scientific">Larinioides sclopetarius</name>
    <dbReference type="NCBI Taxonomy" id="280406"/>
    <lineage>
        <taxon>Eukaryota</taxon>
        <taxon>Metazoa</taxon>
        <taxon>Ecdysozoa</taxon>
        <taxon>Arthropoda</taxon>
        <taxon>Chelicerata</taxon>
        <taxon>Arachnida</taxon>
        <taxon>Araneae</taxon>
        <taxon>Araneomorphae</taxon>
        <taxon>Entelegynae</taxon>
        <taxon>Araneoidea</taxon>
        <taxon>Araneidae</taxon>
        <taxon>Larinioides</taxon>
    </lineage>
</organism>
<gene>
    <name evidence="1" type="ORF">LARSCL_LOCUS17909</name>
</gene>
<evidence type="ECO:0000313" key="2">
    <source>
        <dbReference type="Proteomes" id="UP001497382"/>
    </source>
</evidence>